<name>A0A8J5V362_ZIZPA</name>
<evidence type="ECO:0000313" key="3">
    <source>
        <dbReference type="Proteomes" id="UP000729402"/>
    </source>
</evidence>
<gene>
    <name evidence="2" type="ORF">GUJ93_ZPchr0002g23087</name>
</gene>
<evidence type="ECO:0000313" key="2">
    <source>
        <dbReference type="EMBL" id="KAG8056282.1"/>
    </source>
</evidence>
<proteinExistence type="predicted"/>
<organism evidence="2 3">
    <name type="scientific">Zizania palustris</name>
    <name type="common">Northern wild rice</name>
    <dbReference type="NCBI Taxonomy" id="103762"/>
    <lineage>
        <taxon>Eukaryota</taxon>
        <taxon>Viridiplantae</taxon>
        <taxon>Streptophyta</taxon>
        <taxon>Embryophyta</taxon>
        <taxon>Tracheophyta</taxon>
        <taxon>Spermatophyta</taxon>
        <taxon>Magnoliopsida</taxon>
        <taxon>Liliopsida</taxon>
        <taxon>Poales</taxon>
        <taxon>Poaceae</taxon>
        <taxon>BOP clade</taxon>
        <taxon>Oryzoideae</taxon>
        <taxon>Oryzeae</taxon>
        <taxon>Zizaniinae</taxon>
        <taxon>Zizania</taxon>
    </lineage>
</organism>
<keyword evidence="3" id="KW-1185">Reference proteome</keyword>
<evidence type="ECO:0000256" key="1">
    <source>
        <dbReference type="SAM" id="MobiDB-lite"/>
    </source>
</evidence>
<sequence>MKKVMDYFGALHLTAEFIVLNPGKAATKRNQRRSPSRKKRRRRRASSTATSPMRTQMESRQPQSTLKPASSAEPSVSHRLTCISSATNHVTAINSHCASIVCLMLVPSVRCIPPHTIVLICIEQKKRACQIQCGKTTVLQSFKAYL</sequence>
<feature type="compositionally biased region" description="Basic residues" evidence="1">
    <location>
        <begin position="26"/>
        <end position="45"/>
    </location>
</feature>
<dbReference type="EMBL" id="JAAALK010000287">
    <property type="protein sequence ID" value="KAG8056282.1"/>
    <property type="molecule type" value="Genomic_DNA"/>
</dbReference>
<reference evidence="2" key="1">
    <citation type="journal article" date="2021" name="bioRxiv">
        <title>Whole Genome Assembly and Annotation of Northern Wild Rice, Zizania palustris L., Supports a Whole Genome Duplication in the Zizania Genus.</title>
        <authorList>
            <person name="Haas M."/>
            <person name="Kono T."/>
            <person name="Macchietto M."/>
            <person name="Millas R."/>
            <person name="McGilp L."/>
            <person name="Shao M."/>
            <person name="Duquette J."/>
            <person name="Hirsch C.N."/>
            <person name="Kimball J."/>
        </authorList>
    </citation>
    <scope>NUCLEOTIDE SEQUENCE</scope>
    <source>
        <tissue evidence="2">Fresh leaf tissue</tissue>
    </source>
</reference>
<comment type="caution">
    <text evidence="2">The sequence shown here is derived from an EMBL/GenBank/DDBJ whole genome shotgun (WGS) entry which is preliminary data.</text>
</comment>
<dbReference type="AlphaFoldDB" id="A0A8J5V362"/>
<accession>A0A8J5V362</accession>
<feature type="compositionally biased region" description="Polar residues" evidence="1">
    <location>
        <begin position="53"/>
        <end position="74"/>
    </location>
</feature>
<dbReference type="Proteomes" id="UP000729402">
    <property type="component" value="Unassembled WGS sequence"/>
</dbReference>
<feature type="region of interest" description="Disordered" evidence="1">
    <location>
        <begin position="24"/>
        <end position="75"/>
    </location>
</feature>
<protein>
    <submittedName>
        <fullName evidence="2">Uncharacterized protein</fullName>
    </submittedName>
</protein>
<reference evidence="2" key="2">
    <citation type="submission" date="2021-02" db="EMBL/GenBank/DDBJ databases">
        <authorList>
            <person name="Kimball J.A."/>
            <person name="Haas M.W."/>
            <person name="Macchietto M."/>
            <person name="Kono T."/>
            <person name="Duquette J."/>
            <person name="Shao M."/>
        </authorList>
    </citation>
    <scope>NUCLEOTIDE SEQUENCE</scope>
    <source>
        <tissue evidence="2">Fresh leaf tissue</tissue>
    </source>
</reference>